<accession>A0AB38A4T7</accession>
<dbReference type="EMBL" id="FNSH01000001">
    <property type="protein sequence ID" value="SEB43661.1"/>
    <property type="molecule type" value="Genomic_DNA"/>
</dbReference>
<protein>
    <submittedName>
        <fullName evidence="1">Uncharacterized protein</fullName>
    </submittedName>
</protein>
<evidence type="ECO:0000313" key="2">
    <source>
        <dbReference type="Proteomes" id="UP000183687"/>
    </source>
</evidence>
<gene>
    <name evidence="1" type="ORF">SAMN04489746_0216</name>
</gene>
<evidence type="ECO:0000313" key="1">
    <source>
        <dbReference type="EMBL" id="SEB43661.1"/>
    </source>
</evidence>
<proteinExistence type="predicted"/>
<name>A0AB38A4T7_9ACTN</name>
<comment type="caution">
    <text evidence="1">The sequence shown here is derived from an EMBL/GenBank/DDBJ whole genome shotgun (WGS) entry which is preliminary data.</text>
</comment>
<dbReference type="AlphaFoldDB" id="A0AB38A4T7"/>
<dbReference type="Proteomes" id="UP000183687">
    <property type="component" value="Unassembled WGS sequence"/>
</dbReference>
<organism evidence="1 2">
    <name type="scientific">Atopobium minutum</name>
    <dbReference type="NCBI Taxonomy" id="1381"/>
    <lineage>
        <taxon>Bacteria</taxon>
        <taxon>Bacillati</taxon>
        <taxon>Actinomycetota</taxon>
        <taxon>Coriobacteriia</taxon>
        <taxon>Coriobacteriales</taxon>
        <taxon>Atopobiaceae</taxon>
        <taxon>Atopobium</taxon>
    </lineage>
</organism>
<reference evidence="1 2" key="1">
    <citation type="submission" date="2016-10" db="EMBL/GenBank/DDBJ databases">
        <authorList>
            <person name="Varghese N."/>
            <person name="Submissions S."/>
        </authorList>
    </citation>
    <scope>NUCLEOTIDE SEQUENCE [LARGE SCALE GENOMIC DNA]</scope>
    <source>
        <strain evidence="1 2">DSM 20586</strain>
    </source>
</reference>
<sequence length="244" mass="27214">MLTLHLDNGEHIRVARNEQVQLACGAEFDRVEITNYKGEKTEQTTDEFVFTDVPDICEVVFTNGGTFVCRAVVEVVERHYFSIDALKAQDDTNDFQGVTDEQFFRARQAATEVFEQNAHRSFVNRLGKTETYSGDFCWLAHNDVSSIFTPHVDQLSKCTVQAPLGHLVIEYIYGLDWIPARVSAAVMSLTGYYLRPSTTPERATGEAVDGGFIRFTLAGKDGATGLPEVDAVIEQYGCNRVIVL</sequence>
<dbReference type="RefSeq" id="WP_057001953.1">
    <property type="nucleotide sequence ID" value="NZ_CALJSN010000005.1"/>
</dbReference>